<dbReference type="AlphaFoldDB" id="A0A484LUN0"/>
<name>A0A484LUN0_9ASTE</name>
<sequence>MDLLKQNGDVMGVPASETNGAEHREGGFDSGPGIRTPGDPNSDEERKKTGISRAEIDTSSPFGSVREAATRFGGIGFWRPAAAHGRDSQVTNDMEKMEMEAAELERDFVAKERETHAILEELESTMTTKEQLKAKLQHEEEDEDLTVIREAGKKSNGLTMCLSSAPGLILLELKQAKLNLGRTTHDLVDIRAAVESYKERIEKERILVEKTKKRVVSNSMKALSLEQELNRYCKENDAFKVTWWDLQKLSSETEQLKKAQDAAKSEALRAVCEIEQIKAKIKTVECRLVAARKIKEAARATEAAALAEINALNKSERNPEEGMVTLTLEEYSALTSRAQEAEETCKRRVVGAELLVDEATDVLKTEILTKVEKATDEMKLQKEALEKALNRLKSASRDKLEMEEAMRRWRSGHGQRKPSVQNSTKFKNSTLANEDDSPSKAFKSTLSIGQILSRKLLSNEDYENQMCTAKKSNGKQRASLSHLLCKSSSVFSLGEEKENARRLGTPRRKKKKKKFGLFRISLVRKQGKNVTSN</sequence>
<feature type="coiled-coil region" evidence="3">
    <location>
        <begin position="246"/>
        <end position="294"/>
    </location>
</feature>
<evidence type="ECO:0000313" key="5">
    <source>
        <dbReference type="EMBL" id="VFQ79508.1"/>
    </source>
</evidence>
<dbReference type="Pfam" id="PF05701">
    <property type="entry name" value="WEMBL"/>
    <property type="match status" value="2"/>
</dbReference>
<dbReference type="OrthoDB" id="649232at2759"/>
<organism evidence="5 6">
    <name type="scientific">Cuscuta campestris</name>
    <dbReference type="NCBI Taxonomy" id="132261"/>
    <lineage>
        <taxon>Eukaryota</taxon>
        <taxon>Viridiplantae</taxon>
        <taxon>Streptophyta</taxon>
        <taxon>Embryophyta</taxon>
        <taxon>Tracheophyta</taxon>
        <taxon>Spermatophyta</taxon>
        <taxon>Magnoliopsida</taxon>
        <taxon>eudicotyledons</taxon>
        <taxon>Gunneridae</taxon>
        <taxon>Pentapetalae</taxon>
        <taxon>asterids</taxon>
        <taxon>lamiids</taxon>
        <taxon>Solanales</taxon>
        <taxon>Convolvulaceae</taxon>
        <taxon>Cuscuteae</taxon>
        <taxon>Cuscuta</taxon>
        <taxon>Cuscuta subgen. Grammica</taxon>
        <taxon>Cuscuta sect. Cleistogrammica</taxon>
    </lineage>
</organism>
<feature type="region of interest" description="Disordered" evidence="4">
    <location>
        <begin position="408"/>
        <end position="439"/>
    </location>
</feature>
<reference evidence="5 6" key="1">
    <citation type="submission" date="2018-04" db="EMBL/GenBank/DDBJ databases">
        <authorList>
            <person name="Vogel A."/>
        </authorList>
    </citation>
    <scope>NUCLEOTIDE SEQUENCE [LARGE SCALE GENOMIC DNA]</scope>
</reference>
<feature type="compositionally biased region" description="Polar residues" evidence="4">
    <location>
        <begin position="418"/>
        <end position="432"/>
    </location>
</feature>
<evidence type="ECO:0000256" key="2">
    <source>
        <dbReference type="ARBA" id="ARBA00023054"/>
    </source>
</evidence>
<dbReference type="PANTHER" id="PTHR32054">
    <property type="entry name" value="HEAVY CHAIN, PUTATIVE, EXPRESSED-RELATED-RELATED"/>
    <property type="match status" value="1"/>
</dbReference>
<dbReference type="Proteomes" id="UP000595140">
    <property type="component" value="Unassembled WGS sequence"/>
</dbReference>
<evidence type="ECO:0000256" key="1">
    <source>
        <dbReference type="ARBA" id="ARBA00005485"/>
    </source>
</evidence>
<keyword evidence="2 3" id="KW-0175">Coiled coil</keyword>
<dbReference type="GO" id="GO:0009904">
    <property type="term" value="P:chloroplast accumulation movement"/>
    <property type="evidence" value="ECO:0007669"/>
    <property type="project" value="TreeGrafter"/>
</dbReference>
<accession>A0A484LUN0</accession>
<dbReference type="InterPro" id="IPR008545">
    <property type="entry name" value="Web"/>
</dbReference>
<proteinExistence type="inferred from homology"/>
<dbReference type="GO" id="GO:0009903">
    <property type="term" value="P:chloroplast avoidance movement"/>
    <property type="evidence" value="ECO:0007669"/>
    <property type="project" value="TreeGrafter"/>
</dbReference>
<keyword evidence="6" id="KW-1185">Reference proteome</keyword>
<gene>
    <name evidence="5" type="ORF">CCAM_LOCUS21284</name>
</gene>
<feature type="region of interest" description="Disordered" evidence="4">
    <location>
        <begin position="1"/>
        <end position="60"/>
    </location>
</feature>
<comment type="similarity">
    <text evidence="1">Belongs to the WEB family.</text>
</comment>
<dbReference type="EMBL" id="OOIL02001969">
    <property type="protein sequence ID" value="VFQ79508.1"/>
    <property type="molecule type" value="Genomic_DNA"/>
</dbReference>
<feature type="coiled-coil region" evidence="3">
    <location>
        <begin position="368"/>
        <end position="405"/>
    </location>
</feature>
<dbReference type="PANTHER" id="PTHR32054:SF4">
    <property type="entry name" value="OS07G0677900 PROTEIN"/>
    <property type="match status" value="1"/>
</dbReference>
<evidence type="ECO:0000256" key="4">
    <source>
        <dbReference type="SAM" id="MobiDB-lite"/>
    </source>
</evidence>
<evidence type="ECO:0000313" key="6">
    <source>
        <dbReference type="Proteomes" id="UP000595140"/>
    </source>
</evidence>
<protein>
    <recommendedName>
        <fullName evidence="7">WEB family protein</fullName>
    </recommendedName>
</protein>
<dbReference type="GO" id="GO:0005829">
    <property type="term" value="C:cytosol"/>
    <property type="evidence" value="ECO:0007669"/>
    <property type="project" value="TreeGrafter"/>
</dbReference>
<evidence type="ECO:0000256" key="3">
    <source>
        <dbReference type="SAM" id="Coils"/>
    </source>
</evidence>
<evidence type="ECO:0008006" key="7">
    <source>
        <dbReference type="Google" id="ProtNLM"/>
    </source>
</evidence>
<feature type="coiled-coil region" evidence="3">
    <location>
        <begin position="87"/>
        <end position="142"/>
    </location>
</feature>